<sequence length="165" mass="18948">MTTLNYQIDETEFMHAARAYWSYKGIGDFGNWVIVALLLITGTSILIWGMAIGWLCIAAAAIFAALTVLRNIFWRRRYRRMVKYSAPITATFSADNVETRSAEGQSTVPWSIFTKYAETPDYFFLMMPLRGLSIIPKRACEDDFQLEALREVITANLPRAKMRWT</sequence>
<dbReference type="AlphaFoldDB" id="A0A1H2S1M3"/>
<dbReference type="InterPro" id="IPR025588">
    <property type="entry name" value="YcxB-like_C"/>
</dbReference>
<reference evidence="4" key="1">
    <citation type="submission" date="2016-10" db="EMBL/GenBank/DDBJ databases">
        <authorList>
            <person name="Varghese N."/>
            <person name="Submissions S."/>
        </authorList>
    </citation>
    <scope>NUCLEOTIDE SEQUENCE [LARGE SCALE GENOMIC DNA]</scope>
    <source>
        <strain evidence="4">DSM 26922</strain>
    </source>
</reference>
<evidence type="ECO:0000259" key="2">
    <source>
        <dbReference type="Pfam" id="PF14317"/>
    </source>
</evidence>
<feature type="transmembrane region" description="Helical" evidence="1">
    <location>
        <begin position="29"/>
        <end position="46"/>
    </location>
</feature>
<protein>
    <submittedName>
        <fullName evidence="3">YcxB-like protein</fullName>
    </submittedName>
</protein>
<feature type="domain" description="YcxB-like C-terminal" evidence="2">
    <location>
        <begin position="92"/>
        <end position="152"/>
    </location>
</feature>
<evidence type="ECO:0000256" key="1">
    <source>
        <dbReference type="SAM" id="Phobius"/>
    </source>
</evidence>
<name>A0A1H2S1M3_9RHOB</name>
<dbReference type="RefSeq" id="WP_089944383.1">
    <property type="nucleotide sequence ID" value="NZ_FNOI01000001.1"/>
</dbReference>
<feature type="transmembrane region" description="Helical" evidence="1">
    <location>
        <begin position="52"/>
        <end position="73"/>
    </location>
</feature>
<dbReference type="OrthoDB" id="7837042at2"/>
<keyword evidence="1" id="KW-0472">Membrane</keyword>
<organism evidence="3 4">
    <name type="scientific">Litoreibacter albidus</name>
    <dbReference type="NCBI Taxonomy" id="670155"/>
    <lineage>
        <taxon>Bacteria</taxon>
        <taxon>Pseudomonadati</taxon>
        <taxon>Pseudomonadota</taxon>
        <taxon>Alphaproteobacteria</taxon>
        <taxon>Rhodobacterales</taxon>
        <taxon>Roseobacteraceae</taxon>
        <taxon>Litoreibacter</taxon>
    </lineage>
</organism>
<dbReference type="EMBL" id="FNOI01000001">
    <property type="protein sequence ID" value="SDW25483.1"/>
    <property type="molecule type" value="Genomic_DNA"/>
</dbReference>
<dbReference type="STRING" id="670155.SAMN04488001_0667"/>
<proteinExistence type="predicted"/>
<evidence type="ECO:0000313" key="3">
    <source>
        <dbReference type="EMBL" id="SDW25483.1"/>
    </source>
</evidence>
<gene>
    <name evidence="3" type="ORF">SAMN04488001_0667</name>
</gene>
<evidence type="ECO:0000313" key="4">
    <source>
        <dbReference type="Proteomes" id="UP000199441"/>
    </source>
</evidence>
<keyword evidence="1" id="KW-0812">Transmembrane</keyword>
<keyword evidence="1" id="KW-1133">Transmembrane helix</keyword>
<accession>A0A1H2S1M3</accession>
<dbReference type="Proteomes" id="UP000199441">
    <property type="component" value="Unassembled WGS sequence"/>
</dbReference>
<dbReference type="Pfam" id="PF14317">
    <property type="entry name" value="YcxB"/>
    <property type="match status" value="1"/>
</dbReference>
<keyword evidence="4" id="KW-1185">Reference proteome</keyword>